<proteinExistence type="predicted"/>
<dbReference type="EMBL" id="VSKK01000001">
    <property type="protein sequence ID" value="TYB79936.1"/>
    <property type="molecule type" value="Genomic_DNA"/>
</dbReference>
<dbReference type="Proteomes" id="UP000323720">
    <property type="component" value="Unassembled WGS sequence"/>
</dbReference>
<keyword evidence="3" id="KW-1185">Reference proteome</keyword>
<name>A0A5D0RG41_9FLAO</name>
<dbReference type="AlphaFoldDB" id="A0A5D0RG41"/>
<sequence>MQRFGAILLFYKPYVFWSFCVTIFLMVFETKLIIIAIAKLFLLTFLWYFLSETTAKRKLIFYKNLGISSLKLFGVVYIIDIFINTIFYKLIGVYI</sequence>
<organism evidence="2 3">
    <name type="scientific">Bizionia myxarmorum</name>
    <dbReference type="NCBI Taxonomy" id="291186"/>
    <lineage>
        <taxon>Bacteria</taxon>
        <taxon>Pseudomonadati</taxon>
        <taxon>Bacteroidota</taxon>
        <taxon>Flavobacteriia</taxon>
        <taxon>Flavobacteriales</taxon>
        <taxon>Flavobacteriaceae</taxon>
        <taxon>Bizionia</taxon>
    </lineage>
</organism>
<accession>A0A5D0RG41</accession>
<feature type="transmembrane region" description="Helical" evidence="1">
    <location>
        <begin position="32"/>
        <end position="50"/>
    </location>
</feature>
<evidence type="ECO:0000313" key="2">
    <source>
        <dbReference type="EMBL" id="TYB79936.1"/>
    </source>
</evidence>
<dbReference type="OrthoDB" id="1446424at2"/>
<feature type="transmembrane region" description="Helical" evidence="1">
    <location>
        <begin position="7"/>
        <end position="26"/>
    </location>
</feature>
<gene>
    <name evidence="2" type="ORF">ES674_07140</name>
</gene>
<keyword evidence="1" id="KW-1133">Transmembrane helix</keyword>
<keyword evidence="1" id="KW-0472">Membrane</keyword>
<comment type="caution">
    <text evidence="2">The sequence shown here is derived from an EMBL/GenBank/DDBJ whole genome shotgun (WGS) entry which is preliminary data.</text>
</comment>
<reference evidence="2 3" key="1">
    <citation type="submission" date="2019-08" db="EMBL/GenBank/DDBJ databases">
        <title>Genomes of Antarctic Bizionia species.</title>
        <authorList>
            <person name="Bowman J.P."/>
        </authorList>
    </citation>
    <scope>NUCLEOTIDE SEQUENCE [LARGE SCALE GENOMIC DNA]</scope>
    <source>
        <strain evidence="2 3">ADA-4</strain>
    </source>
</reference>
<evidence type="ECO:0000313" key="3">
    <source>
        <dbReference type="Proteomes" id="UP000323720"/>
    </source>
</evidence>
<keyword evidence="1" id="KW-0812">Transmembrane</keyword>
<protein>
    <submittedName>
        <fullName evidence="2">Uncharacterized protein</fullName>
    </submittedName>
</protein>
<feature type="transmembrane region" description="Helical" evidence="1">
    <location>
        <begin position="70"/>
        <end position="91"/>
    </location>
</feature>
<evidence type="ECO:0000256" key="1">
    <source>
        <dbReference type="SAM" id="Phobius"/>
    </source>
</evidence>